<organism evidence="2 3">
    <name type="scientific">Desulfoscipio geothermicus DSM 3669</name>
    <dbReference type="NCBI Taxonomy" id="1121426"/>
    <lineage>
        <taxon>Bacteria</taxon>
        <taxon>Bacillati</taxon>
        <taxon>Bacillota</taxon>
        <taxon>Clostridia</taxon>
        <taxon>Eubacteriales</taxon>
        <taxon>Desulfallaceae</taxon>
        <taxon>Desulfoscipio</taxon>
    </lineage>
</organism>
<keyword evidence="3" id="KW-1185">Reference proteome</keyword>
<evidence type="ECO:0000313" key="3">
    <source>
        <dbReference type="Proteomes" id="UP000199584"/>
    </source>
</evidence>
<accession>A0A1I6DT66</accession>
<feature type="compositionally biased region" description="Low complexity" evidence="1">
    <location>
        <begin position="158"/>
        <end position="169"/>
    </location>
</feature>
<evidence type="ECO:0000313" key="2">
    <source>
        <dbReference type="EMBL" id="SFR08616.1"/>
    </source>
</evidence>
<proteinExistence type="predicted"/>
<name>A0A1I6DT66_9FIRM</name>
<evidence type="ECO:0000256" key="1">
    <source>
        <dbReference type="SAM" id="MobiDB-lite"/>
    </source>
</evidence>
<dbReference type="AlphaFoldDB" id="A0A1I6DT66"/>
<sequence>MVKKKSKPEKIITPSGHEVDRDLARVPIKVSPSLQALMANQMELIEMAEGKVSRNLVFVEQHKLEMLQLEEEIAGAFSGYLRKKEKAREKRLKKQALDKANHEPVHVADEPAPVTETEPAVYSGGDQWPARGERAAQIEDDSALPDVPFDLIHTDIESSSPSPAGLPSSRYETRRTVNEPKKEETDVRRIALGASIKALQAFLGRELTEEEMQSLEAQVESYLG</sequence>
<reference evidence="3" key="1">
    <citation type="submission" date="2016-10" db="EMBL/GenBank/DDBJ databases">
        <authorList>
            <person name="Varghese N."/>
            <person name="Submissions S."/>
        </authorList>
    </citation>
    <scope>NUCLEOTIDE SEQUENCE [LARGE SCALE GENOMIC DNA]</scope>
    <source>
        <strain evidence="3">DSM 3669</strain>
    </source>
</reference>
<feature type="compositionally biased region" description="Basic and acidic residues" evidence="1">
    <location>
        <begin position="171"/>
        <end position="186"/>
    </location>
</feature>
<feature type="region of interest" description="Disordered" evidence="1">
    <location>
        <begin position="154"/>
        <end position="186"/>
    </location>
</feature>
<protein>
    <submittedName>
        <fullName evidence="2">Uncharacterized protein</fullName>
    </submittedName>
</protein>
<dbReference type="OrthoDB" id="1786431at2"/>
<gene>
    <name evidence="2" type="ORF">SAMN05660706_11715</name>
</gene>
<dbReference type="RefSeq" id="WP_092483994.1">
    <property type="nucleotide sequence ID" value="NZ_FOYM01000017.1"/>
</dbReference>
<dbReference type="Proteomes" id="UP000199584">
    <property type="component" value="Unassembled WGS sequence"/>
</dbReference>
<dbReference type="EMBL" id="FOYM01000017">
    <property type="protein sequence ID" value="SFR08616.1"/>
    <property type="molecule type" value="Genomic_DNA"/>
</dbReference>